<keyword evidence="4" id="KW-1185">Reference proteome</keyword>
<proteinExistence type="predicted"/>
<dbReference type="OrthoDB" id="5986190at2759"/>
<dbReference type="AlphaFoldDB" id="A0A3D8QZ42"/>
<dbReference type="InterPro" id="IPR025676">
    <property type="entry name" value="Clr5_dom"/>
</dbReference>
<accession>A0A3D8QZ42</accession>
<comment type="caution">
    <text evidence="3">The sequence shown here is derived from an EMBL/GenBank/DDBJ whole genome shotgun (WGS) entry which is preliminary data.</text>
</comment>
<protein>
    <recommendedName>
        <fullName evidence="2">Clr5 domain-containing protein</fullName>
    </recommendedName>
</protein>
<reference evidence="3 4" key="1">
    <citation type="journal article" date="2018" name="IMA Fungus">
        <title>IMA Genome-F 9: Draft genome sequence of Annulohypoxylon stygium, Aspergillus mulundensis, Berkeleyomyces basicola (syn. Thielaviopsis basicola), Ceratocystis smalleyi, two Cercospora beticola strains, Coleophoma cylindrospora, Fusarium fracticaudum, Phialophora cf. hyalina, and Morchella septimelata.</title>
        <authorList>
            <person name="Wingfield B.D."/>
            <person name="Bills G.F."/>
            <person name="Dong Y."/>
            <person name="Huang W."/>
            <person name="Nel W.J."/>
            <person name="Swalarsk-Parry B.S."/>
            <person name="Vaghefi N."/>
            <person name="Wilken P.M."/>
            <person name="An Z."/>
            <person name="de Beer Z.W."/>
            <person name="De Vos L."/>
            <person name="Chen L."/>
            <person name="Duong T.A."/>
            <person name="Gao Y."/>
            <person name="Hammerbacher A."/>
            <person name="Kikkert J.R."/>
            <person name="Li Y."/>
            <person name="Li H."/>
            <person name="Li K."/>
            <person name="Li Q."/>
            <person name="Liu X."/>
            <person name="Ma X."/>
            <person name="Naidoo K."/>
            <person name="Pethybridge S.J."/>
            <person name="Sun J."/>
            <person name="Steenkamp E.T."/>
            <person name="van der Nest M.A."/>
            <person name="van Wyk S."/>
            <person name="Wingfield M.J."/>
            <person name="Xiong C."/>
            <person name="Yue Q."/>
            <person name="Zhang X."/>
        </authorList>
    </citation>
    <scope>NUCLEOTIDE SEQUENCE [LARGE SCALE GENOMIC DNA]</scope>
    <source>
        <strain evidence="3 4">BP5796</strain>
    </source>
</reference>
<dbReference type="Proteomes" id="UP000256328">
    <property type="component" value="Unassembled WGS sequence"/>
</dbReference>
<dbReference type="InterPro" id="IPR011990">
    <property type="entry name" value="TPR-like_helical_dom_sf"/>
</dbReference>
<feature type="region of interest" description="Disordered" evidence="1">
    <location>
        <begin position="29"/>
        <end position="49"/>
    </location>
</feature>
<dbReference type="PANTHER" id="PTHR38788:SF3">
    <property type="entry name" value="CLR5 DOMAIN-CONTAINING PROTEIN"/>
    <property type="match status" value="1"/>
</dbReference>
<dbReference type="EMBL" id="PDLN01000014">
    <property type="protein sequence ID" value="RDW66950.1"/>
    <property type="molecule type" value="Genomic_DNA"/>
</dbReference>
<evidence type="ECO:0000313" key="3">
    <source>
        <dbReference type="EMBL" id="RDW66950.1"/>
    </source>
</evidence>
<sequence>MAATELAFRVLPSTASSSSTSLIVQSTPAISIQTEPESPDVGLSDSTPADLPLPSVPPTSRDWQAYRSTFTQLYSVEEMTLREVKKHMEERFEFYASERMFKARISKWNLNKNYKASERQKIAQLAMSHKKIGCPSPKIFFHGRPVKMDRIWRHCGKLHSPESSESEQESLLAFQDTELKETRCTCFFGYHDQRCDRYSAEVQPFIIDERRIFKACIWHTQHPLLTTTESQFSEVILTQVNQYYTSYSKARLTGNSFDFDELSVNTKDSQPPINPGAFRNKISKAIRMINSNQARAGWRLLHEASEVTRTMLEARNPHTLSCLMSLASELTIFTGGYDLFGPVWSYISEMASTVLGTNHPVAVSCRAVAFVKAKSLLEEVIMRSTSDILEQNFGSNNFEVLESKIAYASVVSRIGHIGEVERLQRLLLQDVMRFKNDFHIVGTLVSLGITLRRQGDYSGAKKALRDAVSHGKETSGSRYPNQADLDAIKFLARMSEPGEYSEIESLLKESLEICLERDTWGPNDWHTCDLLGELNTFLERGGRFEEARNLRSKYFYAF</sequence>
<evidence type="ECO:0000313" key="4">
    <source>
        <dbReference type="Proteomes" id="UP000256328"/>
    </source>
</evidence>
<feature type="domain" description="Clr5" evidence="2">
    <location>
        <begin position="60"/>
        <end position="112"/>
    </location>
</feature>
<dbReference type="PANTHER" id="PTHR38788">
    <property type="entry name" value="CLR5 DOMAIN-CONTAINING PROTEIN"/>
    <property type="match status" value="1"/>
</dbReference>
<dbReference type="Pfam" id="PF14420">
    <property type="entry name" value="Clr5"/>
    <property type="match status" value="1"/>
</dbReference>
<name>A0A3D8QZ42_9HELO</name>
<evidence type="ECO:0000256" key="1">
    <source>
        <dbReference type="SAM" id="MobiDB-lite"/>
    </source>
</evidence>
<evidence type="ECO:0000259" key="2">
    <source>
        <dbReference type="Pfam" id="PF14420"/>
    </source>
</evidence>
<organism evidence="3 4">
    <name type="scientific">Coleophoma crateriformis</name>
    <dbReference type="NCBI Taxonomy" id="565419"/>
    <lineage>
        <taxon>Eukaryota</taxon>
        <taxon>Fungi</taxon>
        <taxon>Dikarya</taxon>
        <taxon>Ascomycota</taxon>
        <taxon>Pezizomycotina</taxon>
        <taxon>Leotiomycetes</taxon>
        <taxon>Helotiales</taxon>
        <taxon>Dermateaceae</taxon>
        <taxon>Coleophoma</taxon>
    </lineage>
</organism>
<gene>
    <name evidence="3" type="ORF">BP5796_09699</name>
</gene>
<dbReference type="Gene3D" id="1.25.40.10">
    <property type="entry name" value="Tetratricopeptide repeat domain"/>
    <property type="match status" value="1"/>
</dbReference>